<name>A0A4S3PXE5_9BACI</name>
<feature type="domain" description="HTH gntR-type" evidence="4">
    <location>
        <begin position="9"/>
        <end position="77"/>
    </location>
</feature>
<dbReference type="InterPro" id="IPR000524">
    <property type="entry name" value="Tscrpt_reg_HTH_GntR"/>
</dbReference>
<dbReference type="PROSITE" id="PS50949">
    <property type="entry name" value="HTH_GNTR"/>
    <property type="match status" value="1"/>
</dbReference>
<evidence type="ECO:0000256" key="2">
    <source>
        <dbReference type="ARBA" id="ARBA00023125"/>
    </source>
</evidence>
<organism evidence="5 6">
    <name type="scientific">Bacillus timonensis</name>
    <dbReference type="NCBI Taxonomy" id="1033734"/>
    <lineage>
        <taxon>Bacteria</taxon>
        <taxon>Bacillati</taxon>
        <taxon>Bacillota</taxon>
        <taxon>Bacilli</taxon>
        <taxon>Bacillales</taxon>
        <taxon>Bacillaceae</taxon>
        <taxon>Bacillus</taxon>
    </lineage>
</organism>
<dbReference type="SMART" id="SM00345">
    <property type="entry name" value="HTH_GNTR"/>
    <property type="match status" value="1"/>
</dbReference>
<dbReference type="InterPro" id="IPR008920">
    <property type="entry name" value="TF_FadR/GntR_C"/>
</dbReference>
<dbReference type="SUPFAM" id="SSF48008">
    <property type="entry name" value="GntR ligand-binding domain-like"/>
    <property type="match status" value="1"/>
</dbReference>
<dbReference type="PRINTS" id="PR00035">
    <property type="entry name" value="HTHGNTR"/>
</dbReference>
<dbReference type="RefSeq" id="WP_136378473.1">
    <property type="nucleotide sequence ID" value="NZ_SLUB01000005.1"/>
</dbReference>
<dbReference type="SMART" id="SM00895">
    <property type="entry name" value="FCD"/>
    <property type="match status" value="1"/>
</dbReference>
<dbReference type="OrthoDB" id="9782299at2"/>
<evidence type="ECO:0000256" key="1">
    <source>
        <dbReference type="ARBA" id="ARBA00023015"/>
    </source>
</evidence>
<comment type="caution">
    <text evidence="5">The sequence shown here is derived from an EMBL/GenBank/DDBJ whole genome shotgun (WGS) entry which is preliminary data.</text>
</comment>
<evidence type="ECO:0000256" key="3">
    <source>
        <dbReference type="ARBA" id="ARBA00023163"/>
    </source>
</evidence>
<evidence type="ECO:0000313" key="5">
    <source>
        <dbReference type="EMBL" id="THE14146.1"/>
    </source>
</evidence>
<dbReference type="InterPro" id="IPR036388">
    <property type="entry name" value="WH-like_DNA-bd_sf"/>
</dbReference>
<keyword evidence="6" id="KW-1185">Reference proteome</keyword>
<dbReference type="Pfam" id="PF00392">
    <property type="entry name" value="GntR"/>
    <property type="match status" value="1"/>
</dbReference>
<dbReference type="Pfam" id="PF07729">
    <property type="entry name" value="FCD"/>
    <property type="match status" value="1"/>
</dbReference>
<gene>
    <name evidence="5" type="ORF">E1I69_04865</name>
</gene>
<dbReference type="AlphaFoldDB" id="A0A4S3PXE5"/>
<sequence length="240" mass="27176">MEYKKIKPKKIYEEVTDALQEAIRSGKLKPGTKLESVQQLAESFQVGRSAIREALTALKAMGLIEMRQGEGTYVKEFQAEDLNFQIATAMLMNQQDVMHLLEVRKIIETGAAATAAKKHTPENLIKMEAALNGMKIALGNEELGETSDLQFHLAVSEATQNPMLTNLLLQVSDLMQETMKETRRITLFSKEKTTERLYNEHLAIYEAIVTRNEEAARSAMLLHLNNVEETLENFFEETQK</sequence>
<dbReference type="PANTHER" id="PTHR43537">
    <property type="entry name" value="TRANSCRIPTIONAL REGULATOR, GNTR FAMILY"/>
    <property type="match status" value="1"/>
</dbReference>
<dbReference type="GO" id="GO:0003700">
    <property type="term" value="F:DNA-binding transcription factor activity"/>
    <property type="evidence" value="ECO:0007669"/>
    <property type="project" value="InterPro"/>
</dbReference>
<dbReference type="SUPFAM" id="SSF46785">
    <property type="entry name" value="Winged helix' DNA-binding domain"/>
    <property type="match status" value="1"/>
</dbReference>
<dbReference type="GO" id="GO:0003677">
    <property type="term" value="F:DNA binding"/>
    <property type="evidence" value="ECO:0007669"/>
    <property type="project" value="UniProtKB-KW"/>
</dbReference>
<evidence type="ECO:0000259" key="4">
    <source>
        <dbReference type="PROSITE" id="PS50949"/>
    </source>
</evidence>
<accession>A0A4S3PXE5</accession>
<reference evidence="5 6" key="1">
    <citation type="journal article" date="2019" name="Indoor Air">
        <title>Impacts of indoor surface finishes on bacterial viability.</title>
        <authorList>
            <person name="Hu J."/>
            <person name="Maamar S.B."/>
            <person name="Glawe A.J."/>
            <person name="Gottel N."/>
            <person name="Gilbert J.A."/>
            <person name="Hartmann E.M."/>
        </authorList>
    </citation>
    <scope>NUCLEOTIDE SEQUENCE [LARGE SCALE GENOMIC DNA]</scope>
    <source>
        <strain evidence="5 6">AF060A6</strain>
    </source>
</reference>
<dbReference type="PANTHER" id="PTHR43537:SF5">
    <property type="entry name" value="UXU OPERON TRANSCRIPTIONAL REGULATOR"/>
    <property type="match status" value="1"/>
</dbReference>
<dbReference type="CDD" id="cd07377">
    <property type="entry name" value="WHTH_GntR"/>
    <property type="match status" value="1"/>
</dbReference>
<dbReference type="Gene3D" id="1.20.120.530">
    <property type="entry name" value="GntR ligand-binding domain-like"/>
    <property type="match status" value="1"/>
</dbReference>
<keyword evidence="3" id="KW-0804">Transcription</keyword>
<keyword evidence="1" id="KW-0805">Transcription regulation</keyword>
<proteinExistence type="predicted"/>
<dbReference type="Gene3D" id="1.10.10.10">
    <property type="entry name" value="Winged helix-like DNA-binding domain superfamily/Winged helix DNA-binding domain"/>
    <property type="match status" value="1"/>
</dbReference>
<dbReference type="EMBL" id="SLUB01000005">
    <property type="protein sequence ID" value="THE14146.1"/>
    <property type="molecule type" value="Genomic_DNA"/>
</dbReference>
<protein>
    <submittedName>
        <fullName evidence="5">FadR family transcriptional regulator</fullName>
    </submittedName>
</protein>
<dbReference type="Proteomes" id="UP000306477">
    <property type="component" value="Unassembled WGS sequence"/>
</dbReference>
<dbReference type="InterPro" id="IPR011711">
    <property type="entry name" value="GntR_C"/>
</dbReference>
<dbReference type="InterPro" id="IPR036390">
    <property type="entry name" value="WH_DNA-bd_sf"/>
</dbReference>
<keyword evidence="2" id="KW-0238">DNA-binding</keyword>
<evidence type="ECO:0000313" key="6">
    <source>
        <dbReference type="Proteomes" id="UP000306477"/>
    </source>
</evidence>